<evidence type="ECO:0000256" key="22">
    <source>
        <dbReference type="SAM" id="Phobius"/>
    </source>
</evidence>
<dbReference type="EMBL" id="CM035409">
    <property type="protein sequence ID" value="KAH7439555.1"/>
    <property type="molecule type" value="Genomic_DNA"/>
</dbReference>
<comment type="subcellular location">
    <subcellularLocation>
        <location evidence="1">Cell membrane</location>
        <topology evidence="1">Single-pass type I membrane protein</topology>
    </subcellularLocation>
</comment>
<evidence type="ECO:0000256" key="7">
    <source>
        <dbReference type="ARBA" id="ARBA00022614"/>
    </source>
</evidence>
<gene>
    <name evidence="24" type="ORF">KP509_04G066800</name>
</gene>
<dbReference type="GO" id="GO:0005524">
    <property type="term" value="F:ATP binding"/>
    <property type="evidence" value="ECO:0007669"/>
    <property type="project" value="UniProtKB-UniRule"/>
</dbReference>
<dbReference type="Pfam" id="PF08263">
    <property type="entry name" value="LRRNT_2"/>
    <property type="match status" value="1"/>
</dbReference>
<keyword evidence="6" id="KW-0723">Serine/threonine-protein kinase</keyword>
<dbReference type="Gene3D" id="1.10.510.10">
    <property type="entry name" value="Transferase(Phosphotransferase) domain 1"/>
    <property type="match status" value="1"/>
</dbReference>
<evidence type="ECO:0000256" key="19">
    <source>
        <dbReference type="ARBA" id="ARBA00047899"/>
    </source>
</evidence>
<protein>
    <recommendedName>
        <fullName evidence="4">non-specific serine/threonine protein kinase</fullName>
        <ecNumber evidence="4">2.7.11.1</ecNumber>
    </recommendedName>
</protein>
<evidence type="ECO:0000256" key="17">
    <source>
        <dbReference type="ARBA" id="ARBA00023170"/>
    </source>
</evidence>
<dbReference type="InterPro" id="IPR003591">
    <property type="entry name" value="Leu-rich_rpt_typical-subtyp"/>
</dbReference>
<dbReference type="FunFam" id="1.10.510.10:FF:000526">
    <property type="entry name" value="serine/threonine-protein kinase BRI1-like 2"/>
    <property type="match status" value="1"/>
</dbReference>
<keyword evidence="8" id="KW-0808">Transferase</keyword>
<dbReference type="PANTHER" id="PTHR27000:SF800">
    <property type="entry name" value="OS11G0197000 PROTEIN"/>
    <property type="match status" value="1"/>
</dbReference>
<evidence type="ECO:0000256" key="16">
    <source>
        <dbReference type="ARBA" id="ARBA00023136"/>
    </source>
</evidence>
<dbReference type="PROSITE" id="PS50011">
    <property type="entry name" value="PROTEIN_KINASE_DOM"/>
    <property type="match status" value="1"/>
</dbReference>
<feature type="transmembrane region" description="Helical" evidence="22">
    <location>
        <begin position="12"/>
        <end position="29"/>
    </location>
</feature>
<comment type="caution">
    <text evidence="24">The sequence shown here is derived from an EMBL/GenBank/DDBJ whole genome shotgun (WGS) entry which is preliminary data.</text>
</comment>
<dbReference type="InterPro" id="IPR008271">
    <property type="entry name" value="Ser/Thr_kinase_AS"/>
</dbReference>
<keyword evidence="5" id="KW-1003">Cell membrane</keyword>
<sequence length="1218" mass="133354">MEADLRIHGIRLITTNVVLVLGFLCRVYAPTPRNQNQVIHNVSLNLHKPNYGRHLQQSTGETSDKEALLRFKAQITGDPRGVLSTWKEGSDEDPCSWYGVTCASSLRRVVDIKLQNADLEGDVVLNSLLDGLDKLELLDLSGNQLHFPNLSVGESCASLQTLILAGNRIHAAEIPPDLFLTCRTLEVVNLAHTNLTSSLPSTLFTGCGSLQLLDLSYNNLKGNLPYGISQCSSLEELRLSSNLFSGQLPLDIITDCVQVEDGICNGPHASRTNLQLLDLSLNRLLGPIVGTIFSQCQSLVSIDLSSNAFTGAIPVSLEGCSELQYLNLSNNKLGNSIPASLGNLNSIKTLDLSNNTFTGAIPEELAYACPTLIKLDLSVNNVTGSLPSSFSSCKSLQHLNLASNNLSGPFPTDVIVSLESLQNLILTFNGFTGPLPKEILNSNALISVEIGSNKLTGRIPSDICSGSPPLKKLMLPNNGFTGQIPTSLFNCSELNLLDLTFNHLKGEIPPEIGRLSNLESLSMWYNQFTGEIPKEIGMLSKLRVLILNNNLLSGSLPDELANCTQLQWLMLSNNQLNGSIPASFGTLQKLTMLEMGNNSMSGPIPPEIANASSFLWVDLNSNFLSGNIPSGIGRHSNGPVDRLHGQVFTFIRNYLGTGCRGSGTLLEFAGITQEALRPTPLMNSCNSSRVYGWDSLNDDPDLSTIQVLDLSYNRLEGSIPGDMGYLSALVVLSLGNNMLEGTIPATFTHLRTVGILDLSHNKLHGTLSPLANWTFLVEIDVSYNNFSGEIPQTGQLSIAPAAGFQHNPGLCGEPLRSCHMSDFGNGVSEECVRRSSADSVCINNRNRFTVLPWANSIVMGIIIAVALLCMLIVWGVIVRAKKRQKDTDEMLTNLQMASCQRNSSWNLGGEREPLSINVATFERPLRKLTFAQLIEATNGFSQESLVGIGGFGEVYRAELKDGSTVAIKKLLHFSYQGDREFTAEMETLGKIKHRNLVPLVGYCKVGEERLLVYEYMHGGSLDDRLHTDDGTREKLTWELRKQIACGAARGLCFLHHFCRPHIIHRDMKSSNVLLDRSLEARVSDFGMARLISALDTHLSVSTLAGTPGYVPPEYYQSFRCTFKGDIYSFGVILLELLTGKKPTDKEFFEDTNLVGWVRQIVSERRPADCLDPRLQSDPSSQYEMLQYLQIACDCVQDIPSRRPTMLQIVSMLKAVTAS</sequence>
<evidence type="ECO:0000313" key="24">
    <source>
        <dbReference type="EMBL" id="KAH7439555.1"/>
    </source>
</evidence>
<organism evidence="24 25">
    <name type="scientific">Ceratopteris richardii</name>
    <name type="common">Triangle waterfern</name>
    <dbReference type="NCBI Taxonomy" id="49495"/>
    <lineage>
        <taxon>Eukaryota</taxon>
        <taxon>Viridiplantae</taxon>
        <taxon>Streptophyta</taxon>
        <taxon>Embryophyta</taxon>
        <taxon>Tracheophyta</taxon>
        <taxon>Polypodiopsida</taxon>
        <taxon>Polypodiidae</taxon>
        <taxon>Polypodiales</taxon>
        <taxon>Pteridineae</taxon>
        <taxon>Pteridaceae</taxon>
        <taxon>Parkerioideae</taxon>
        <taxon>Ceratopteris</taxon>
    </lineage>
</organism>
<feature type="transmembrane region" description="Helical" evidence="22">
    <location>
        <begin position="853"/>
        <end position="877"/>
    </location>
</feature>
<dbReference type="FunFam" id="3.30.200.20:FF:000150">
    <property type="entry name" value="serine/threonine-protein kinase BRI1-like 2"/>
    <property type="match status" value="1"/>
</dbReference>
<keyword evidence="11" id="KW-0677">Repeat</keyword>
<dbReference type="AlphaFoldDB" id="A0A8T2V1A0"/>
<evidence type="ECO:0000256" key="12">
    <source>
        <dbReference type="ARBA" id="ARBA00022741"/>
    </source>
</evidence>
<proteinExistence type="inferred from homology"/>
<keyword evidence="9 22" id="KW-0812">Transmembrane</keyword>
<evidence type="ECO:0000256" key="2">
    <source>
        <dbReference type="ARBA" id="ARBA00008684"/>
    </source>
</evidence>
<evidence type="ECO:0000313" key="25">
    <source>
        <dbReference type="Proteomes" id="UP000825935"/>
    </source>
</evidence>
<dbReference type="PROSITE" id="PS00107">
    <property type="entry name" value="PROTEIN_KINASE_ATP"/>
    <property type="match status" value="1"/>
</dbReference>
<feature type="binding site" evidence="21">
    <location>
        <position position="969"/>
    </location>
    <ligand>
        <name>ATP</name>
        <dbReference type="ChEBI" id="CHEBI:30616"/>
    </ligand>
</feature>
<keyword evidence="14 21" id="KW-0067">ATP-binding</keyword>
<dbReference type="FunFam" id="3.80.10.10:FF:000095">
    <property type="entry name" value="LRR receptor-like serine/threonine-protein kinase GSO1"/>
    <property type="match status" value="2"/>
</dbReference>
<dbReference type="PROSITE" id="PS00108">
    <property type="entry name" value="PROTEIN_KINASE_ST"/>
    <property type="match status" value="1"/>
</dbReference>
<keyword evidence="13" id="KW-0418">Kinase</keyword>
<dbReference type="OMA" id="CSNVEWI"/>
<dbReference type="SUPFAM" id="SSF52058">
    <property type="entry name" value="L domain-like"/>
    <property type="match status" value="2"/>
</dbReference>
<comment type="similarity">
    <text evidence="2">Belongs to the protein kinase superfamily. Ser/Thr protein kinase family.</text>
</comment>
<evidence type="ECO:0000256" key="14">
    <source>
        <dbReference type="ARBA" id="ARBA00022840"/>
    </source>
</evidence>
<dbReference type="EC" id="2.7.11.1" evidence="4"/>
<keyword evidence="25" id="KW-1185">Reference proteome</keyword>
<evidence type="ECO:0000256" key="18">
    <source>
        <dbReference type="ARBA" id="ARBA00023180"/>
    </source>
</evidence>
<feature type="domain" description="Protein kinase" evidence="23">
    <location>
        <begin position="940"/>
        <end position="1215"/>
    </location>
</feature>
<evidence type="ECO:0000256" key="4">
    <source>
        <dbReference type="ARBA" id="ARBA00012513"/>
    </source>
</evidence>
<dbReference type="InterPro" id="IPR000719">
    <property type="entry name" value="Prot_kinase_dom"/>
</dbReference>
<dbReference type="SUPFAM" id="SSF56112">
    <property type="entry name" value="Protein kinase-like (PK-like)"/>
    <property type="match status" value="1"/>
</dbReference>
<dbReference type="InterPro" id="IPR032675">
    <property type="entry name" value="LRR_dom_sf"/>
</dbReference>
<dbReference type="GO" id="GO:0005886">
    <property type="term" value="C:plasma membrane"/>
    <property type="evidence" value="ECO:0007669"/>
    <property type="project" value="UniProtKB-SubCell"/>
</dbReference>
<comment type="catalytic activity">
    <reaction evidence="19">
        <text>L-threonyl-[protein] + ATP = O-phospho-L-threonyl-[protein] + ADP + H(+)</text>
        <dbReference type="Rhea" id="RHEA:46608"/>
        <dbReference type="Rhea" id="RHEA-COMP:11060"/>
        <dbReference type="Rhea" id="RHEA-COMP:11605"/>
        <dbReference type="ChEBI" id="CHEBI:15378"/>
        <dbReference type="ChEBI" id="CHEBI:30013"/>
        <dbReference type="ChEBI" id="CHEBI:30616"/>
        <dbReference type="ChEBI" id="CHEBI:61977"/>
        <dbReference type="ChEBI" id="CHEBI:456216"/>
        <dbReference type="EC" id="2.7.11.1"/>
    </reaction>
</comment>
<dbReference type="InterPro" id="IPR013210">
    <property type="entry name" value="LRR_N_plant-typ"/>
</dbReference>
<evidence type="ECO:0000256" key="9">
    <source>
        <dbReference type="ARBA" id="ARBA00022692"/>
    </source>
</evidence>
<keyword evidence="18" id="KW-0325">Glycoprotein</keyword>
<evidence type="ECO:0000256" key="21">
    <source>
        <dbReference type="PROSITE-ProRule" id="PRU10141"/>
    </source>
</evidence>
<dbReference type="InterPro" id="IPR001611">
    <property type="entry name" value="Leu-rich_rpt"/>
</dbReference>
<evidence type="ECO:0000256" key="10">
    <source>
        <dbReference type="ARBA" id="ARBA00022729"/>
    </source>
</evidence>
<dbReference type="SMART" id="SM00220">
    <property type="entry name" value="S_TKc"/>
    <property type="match status" value="1"/>
</dbReference>
<dbReference type="Pfam" id="PF00560">
    <property type="entry name" value="LRR_1"/>
    <property type="match status" value="2"/>
</dbReference>
<evidence type="ECO:0000256" key="20">
    <source>
        <dbReference type="ARBA" id="ARBA00048679"/>
    </source>
</evidence>
<dbReference type="Pfam" id="PF13855">
    <property type="entry name" value="LRR_8"/>
    <property type="match status" value="5"/>
</dbReference>
<evidence type="ECO:0000259" key="23">
    <source>
        <dbReference type="PROSITE" id="PS50011"/>
    </source>
</evidence>
<comment type="similarity">
    <text evidence="3">Belongs to the RLP family.</text>
</comment>
<evidence type="ECO:0000256" key="6">
    <source>
        <dbReference type="ARBA" id="ARBA00022527"/>
    </source>
</evidence>
<dbReference type="PROSITE" id="PS51450">
    <property type="entry name" value="LRR"/>
    <property type="match status" value="1"/>
</dbReference>
<dbReference type="GO" id="GO:0004674">
    <property type="term" value="F:protein serine/threonine kinase activity"/>
    <property type="evidence" value="ECO:0007669"/>
    <property type="project" value="UniProtKB-KW"/>
</dbReference>
<dbReference type="Gene3D" id="3.80.10.10">
    <property type="entry name" value="Ribonuclease Inhibitor"/>
    <property type="match status" value="2"/>
</dbReference>
<dbReference type="PANTHER" id="PTHR27000">
    <property type="entry name" value="LEUCINE-RICH REPEAT RECEPTOR-LIKE PROTEIN KINASE FAMILY PROTEIN-RELATED"/>
    <property type="match status" value="1"/>
</dbReference>
<dbReference type="Gene3D" id="3.30.200.20">
    <property type="entry name" value="Phosphorylase Kinase, domain 1"/>
    <property type="match status" value="1"/>
</dbReference>
<keyword evidence="12 21" id="KW-0547">Nucleotide-binding</keyword>
<evidence type="ECO:0000256" key="13">
    <source>
        <dbReference type="ARBA" id="ARBA00022777"/>
    </source>
</evidence>
<dbReference type="InterPro" id="IPR011009">
    <property type="entry name" value="Kinase-like_dom_sf"/>
</dbReference>
<dbReference type="Pfam" id="PF00069">
    <property type="entry name" value="Pkinase"/>
    <property type="match status" value="1"/>
</dbReference>
<evidence type="ECO:0000256" key="8">
    <source>
        <dbReference type="ARBA" id="ARBA00022679"/>
    </source>
</evidence>
<dbReference type="Gene3D" id="3.30.1490.310">
    <property type="match status" value="1"/>
</dbReference>
<keyword evidence="16 22" id="KW-0472">Membrane</keyword>
<accession>A0A8T2V1A0</accession>
<keyword evidence="17" id="KW-0675">Receptor</keyword>
<reference evidence="24" key="1">
    <citation type="submission" date="2021-08" db="EMBL/GenBank/DDBJ databases">
        <title>WGS assembly of Ceratopteris richardii.</title>
        <authorList>
            <person name="Marchant D.B."/>
            <person name="Chen G."/>
            <person name="Jenkins J."/>
            <person name="Shu S."/>
            <person name="Leebens-Mack J."/>
            <person name="Grimwood J."/>
            <person name="Schmutz J."/>
            <person name="Soltis P."/>
            <person name="Soltis D."/>
            <person name="Chen Z.-H."/>
        </authorList>
    </citation>
    <scope>NUCLEOTIDE SEQUENCE</scope>
    <source>
        <strain evidence="24">Whitten #5841</strain>
        <tissue evidence="24">Leaf</tissue>
    </source>
</reference>
<evidence type="ECO:0000256" key="15">
    <source>
        <dbReference type="ARBA" id="ARBA00022989"/>
    </source>
</evidence>
<evidence type="ECO:0000256" key="11">
    <source>
        <dbReference type="ARBA" id="ARBA00022737"/>
    </source>
</evidence>
<keyword evidence="7" id="KW-0433">Leucine-rich repeat</keyword>
<dbReference type="Proteomes" id="UP000825935">
    <property type="component" value="Chromosome 4"/>
</dbReference>
<name>A0A8T2V1A0_CERRI</name>
<evidence type="ECO:0000256" key="1">
    <source>
        <dbReference type="ARBA" id="ARBA00004251"/>
    </source>
</evidence>
<dbReference type="SMART" id="SM00369">
    <property type="entry name" value="LRR_TYP"/>
    <property type="match status" value="8"/>
</dbReference>
<comment type="catalytic activity">
    <reaction evidence="20">
        <text>L-seryl-[protein] + ATP = O-phospho-L-seryl-[protein] + ADP + H(+)</text>
        <dbReference type="Rhea" id="RHEA:17989"/>
        <dbReference type="Rhea" id="RHEA-COMP:9863"/>
        <dbReference type="Rhea" id="RHEA-COMP:11604"/>
        <dbReference type="ChEBI" id="CHEBI:15378"/>
        <dbReference type="ChEBI" id="CHEBI:29999"/>
        <dbReference type="ChEBI" id="CHEBI:30616"/>
        <dbReference type="ChEBI" id="CHEBI:83421"/>
        <dbReference type="ChEBI" id="CHEBI:456216"/>
        <dbReference type="EC" id="2.7.11.1"/>
    </reaction>
</comment>
<evidence type="ECO:0000256" key="5">
    <source>
        <dbReference type="ARBA" id="ARBA00022475"/>
    </source>
</evidence>
<dbReference type="OrthoDB" id="2015831at2759"/>
<dbReference type="FunFam" id="3.80.10.10:FF:000111">
    <property type="entry name" value="LRR receptor-like serine/threonine-protein kinase ERECTA"/>
    <property type="match status" value="1"/>
</dbReference>
<dbReference type="InterPro" id="IPR045381">
    <property type="entry name" value="BRI1_island_dom"/>
</dbReference>
<dbReference type="Pfam" id="PF20141">
    <property type="entry name" value="Island"/>
    <property type="match status" value="1"/>
</dbReference>
<keyword evidence="10" id="KW-0732">Signal</keyword>
<dbReference type="InterPro" id="IPR017441">
    <property type="entry name" value="Protein_kinase_ATP_BS"/>
</dbReference>
<keyword evidence="15 22" id="KW-1133">Transmembrane helix</keyword>
<evidence type="ECO:0000256" key="3">
    <source>
        <dbReference type="ARBA" id="ARBA00009592"/>
    </source>
</evidence>